<evidence type="ECO:0000313" key="2">
    <source>
        <dbReference type="Proteomes" id="UP001152561"/>
    </source>
</evidence>
<protein>
    <submittedName>
        <fullName evidence="1">Uncharacterized protein</fullName>
    </submittedName>
</protein>
<keyword evidence="2" id="KW-1185">Reference proteome</keyword>
<comment type="caution">
    <text evidence="1">The sequence shown here is derived from an EMBL/GenBank/DDBJ whole genome shotgun (WGS) entry which is preliminary data.</text>
</comment>
<name>A0A9Q1R355_9SOLA</name>
<reference evidence="2" key="1">
    <citation type="journal article" date="2023" name="Proc. Natl. Acad. Sci. U.S.A.">
        <title>Genomic and structural basis for evolution of tropane alkaloid biosynthesis.</title>
        <authorList>
            <person name="Wanga Y.-J."/>
            <person name="Taina T."/>
            <person name="Yua J.-Y."/>
            <person name="Lia J."/>
            <person name="Xua B."/>
            <person name="Chenc J."/>
            <person name="D'Auriad J.C."/>
            <person name="Huanga J.-P."/>
            <person name="Huanga S.-X."/>
        </authorList>
    </citation>
    <scope>NUCLEOTIDE SEQUENCE [LARGE SCALE GENOMIC DNA]</scope>
    <source>
        <strain evidence="2">cv. KIB-2019</strain>
    </source>
</reference>
<sequence>MYNCSYTSKGTLKIIQRKDLHFMANRALGEETPFEVARELLIAISNLLPDIVRVENSCSSNDTVAASRDGTEDFRSQLMSISHSQSSELSL</sequence>
<dbReference type="Proteomes" id="UP001152561">
    <property type="component" value="Unassembled WGS sequence"/>
</dbReference>
<dbReference type="EMBL" id="JAJAGQ010000017">
    <property type="protein sequence ID" value="KAJ8538703.1"/>
    <property type="molecule type" value="Genomic_DNA"/>
</dbReference>
<dbReference type="OrthoDB" id="1305689at2759"/>
<evidence type="ECO:0000313" key="1">
    <source>
        <dbReference type="EMBL" id="KAJ8538703.1"/>
    </source>
</evidence>
<dbReference type="InterPro" id="IPR049198">
    <property type="entry name" value="DUF6865"/>
</dbReference>
<dbReference type="AlphaFoldDB" id="A0A9Q1R355"/>
<accession>A0A9Q1R355</accession>
<dbReference type="Pfam" id="PF21737">
    <property type="entry name" value="DUF6865"/>
    <property type="match status" value="1"/>
</dbReference>
<dbReference type="PANTHER" id="PTHR35282">
    <property type="entry name" value="F5D14.24 PROTEIN"/>
    <property type="match status" value="1"/>
</dbReference>
<proteinExistence type="predicted"/>
<gene>
    <name evidence="1" type="ORF">K7X08_029999</name>
</gene>
<organism evidence="1 2">
    <name type="scientific">Anisodus acutangulus</name>
    <dbReference type="NCBI Taxonomy" id="402998"/>
    <lineage>
        <taxon>Eukaryota</taxon>
        <taxon>Viridiplantae</taxon>
        <taxon>Streptophyta</taxon>
        <taxon>Embryophyta</taxon>
        <taxon>Tracheophyta</taxon>
        <taxon>Spermatophyta</taxon>
        <taxon>Magnoliopsida</taxon>
        <taxon>eudicotyledons</taxon>
        <taxon>Gunneridae</taxon>
        <taxon>Pentapetalae</taxon>
        <taxon>asterids</taxon>
        <taxon>lamiids</taxon>
        <taxon>Solanales</taxon>
        <taxon>Solanaceae</taxon>
        <taxon>Solanoideae</taxon>
        <taxon>Hyoscyameae</taxon>
        <taxon>Anisodus</taxon>
    </lineage>
</organism>
<dbReference type="PANTHER" id="PTHR35282:SF2">
    <property type="entry name" value="F5D14.24 PROTEIN"/>
    <property type="match status" value="1"/>
</dbReference>